<evidence type="ECO:0000313" key="3">
    <source>
        <dbReference type="Proteomes" id="UP000265520"/>
    </source>
</evidence>
<dbReference type="Proteomes" id="UP000265520">
    <property type="component" value="Unassembled WGS sequence"/>
</dbReference>
<dbReference type="AlphaFoldDB" id="A0A392V295"/>
<organism evidence="2 3">
    <name type="scientific">Trifolium medium</name>
    <dbReference type="NCBI Taxonomy" id="97028"/>
    <lineage>
        <taxon>Eukaryota</taxon>
        <taxon>Viridiplantae</taxon>
        <taxon>Streptophyta</taxon>
        <taxon>Embryophyta</taxon>
        <taxon>Tracheophyta</taxon>
        <taxon>Spermatophyta</taxon>
        <taxon>Magnoliopsida</taxon>
        <taxon>eudicotyledons</taxon>
        <taxon>Gunneridae</taxon>
        <taxon>Pentapetalae</taxon>
        <taxon>rosids</taxon>
        <taxon>fabids</taxon>
        <taxon>Fabales</taxon>
        <taxon>Fabaceae</taxon>
        <taxon>Papilionoideae</taxon>
        <taxon>50 kb inversion clade</taxon>
        <taxon>NPAAA clade</taxon>
        <taxon>Hologalegina</taxon>
        <taxon>IRL clade</taxon>
        <taxon>Trifolieae</taxon>
        <taxon>Trifolium</taxon>
    </lineage>
</organism>
<evidence type="ECO:0000256" key="1">
    <source>
        <dbReference type="SAM" id="MobiDB-lite"/>
    </source>
</evidence>
<protein>
    <submittedName>
        <fullName evidence="2">Uncharacterized protein</fullName>
    </submittedName>
</protein>
<name>A0A392V295_9FABA</name>
<feature type="region of interest" description="Disordered" evidence="1">
    <location>
        <begin position="1"/>
        <end position="21"/>
    </location>
</feature>
<dbReference type="EMBL" id="LXQA011012519">
    <property type="protein sequence ID" value="MCI81171.1"/>
    <property type="molecule type" value="Genomic_DNA"/>
</dbReference>
<comment type="caution">
    <text evidence="2">The sequence shown here is derived from an EMBL/GenBank/DDBJ whole genome shotgun (WGS) entry which is preliminary data.</text>
</comment>
<sequence length="36" mass="3495">GAATSSSRVTGLPSAPGLALPKLGAVGSKARKTRKC</sequence>
<keyword evidence="3" id="KW-1185">Reference proteome</keyword>
<proteinExistence type="predicted"/>
<evidence type="ECO:0000313" key="2">
    <source>
        <dbReference type="EMBL" id="MCI81171.1"/>
    </source>
</evidence>
<reference evidence="2 3" key="1">
    <citation type="journal article" date="2018" name="Front. Plant Sci.">
        <title>Red Clover (Trifolium pratense) and Zigzag Clover (T. medium) - A Picture of Genomic Similarities and Differences.</title>
        <authorList>
            <person name="Dluhosova J."/>
            <person name="Istvanek J."/>
            <person name="Nedelnik J."/>
            <person name="Repkova J."/>
        </authorList>
    </citation>
    <scope>NUCLEOTIDE SEQUENCE [LARGE SCALE GENOMIC DNA]</scope>
    <source>
        <strain evidence="3">cv. 10/8</strain>
        <tissue evidence="2">Leaf</tissue>
    </source>
</reference>
<accession>A0A392V295</accession>
<feature type="non-terminal residue" evidence="2">
    <location>
        <position position="1"/>
    </location>
</feature>